<evidence type="ECO:0000313" key="1">
    <source>
        <dbReference type="EMBL" id="MTK20903.1"/>
    </source>
</evidence>
<accession>A0A6A8SJW9</accession>
<protein>
    <submittedName>
        <fullName evidence="1">Response regulator</fullName>
    </submittedName>
</protein>
<dbReference type="AlphaFoldDB" id="A0A6A8SJW9"/>
<dbReference type="GO" id="GO:0000160">
    <property type="term" value="P:phosphorelay signal transduction system"/>
    <property type="evidence" value="ECO:0007669"/>
    <property type="project" value="InterPro"/>
</dbReference>
<dbReference type="EMBL" id="WMQE01000009">
    <property type="protein sequence ID" value="MTK20903.1"/>
    <property type="molecule type" value="Genomic_DNA"/>
</dbReference>
<name>A0A6A8SJW9_9FIRM</name>
<proteinExistence type="predicted"/>
<dbReference type="InterPro" id="IPR011006">
    <property type="entry name" value="CheY-like_superfamily"/>
</dbReference>
<evidence type="ECO:0000313" key="2">
    <source>
        <dbReference type="Proteomes" id="UP000487649"/>
    </source>
</evidence>
<dbReference type="PROSITE" id="PS50110">
    <property type="entry name" value="RESPONSE_REGULATORY"/>
    <property type="match status" value="1"/>
</dbReference>
<organism evidence="1 2">
    <name type="scientific">Turicibacter sanguinis</name>
    <dbReference type="NCBI Taxonomy" id="154288"/>
    <lineage>
        <taxon>Bacteria</taxon>
        <taxon>Bacillati</taxon>
        <taxon>Bacillota</taxon>
        <taxon>Erysipelotrichia</taxon>
        <taxon>Erysipelotrichales</taxon>
        <taxon>Turicibacteraceae</taxon>
        <taxon>Turicibacter</taxon>
    </lineage>
</organism>
<dbReference type="SUPFAM" id="SSF52172">
    <property type="entry name" value="CheY-like"/>
    <property type="match status" value="1"/>
</dbReference>
<gene>
    <name evidence="1" type="ORF">GMA92_05655</name>
</gene>
<sequence>MLILGIYLCFFSNTFKFSLNLLKYNNLDIDKQHIALIILDVMMPKMDGYEFTMNLQSIYVTVRII</sequence>
<dbReference type="Gene3D" id="3.40.50.2300">
    <property type="match status" value="1"/>
</dbReference>
<dbReference type="OrthoDB" id="9780153at2"/>
<dbReference type="Proteomes" id="UP000487649">
    <property type="component" value="Unassembled WGS sequence"/>
</dbReference>
<reference evidence="1 2" key="1">
    <citation type="journal article" date="2019" name="Nat. Med.">
        <title>A library of human gut bacterial isolates paired with longitudinal multiomics data enables mechanistic microbiome research.</title>
        <authorList>
            <person name="Poyet M."/>
            <person name="Groussin M."/>
            <person name="Gibbons S.M."/>
            <person name="Avila-Pacheco J."/>
            <person name="Jiang X."/>
            <person name="Kearney S.M."/>
            <person name="Perrotta A.R."/>
            <person name="Berdy B."/>
            <person name="Zhao S."/>
            <person name="Lieberman T.D."/>
            <person name="Swanson P.K."/>
            <person name="Smith M."/>
            <person name="Roesemann S."/>
            <person name="Alexander J.E."/>
            <person name="Rich S.A."/>
            <person name="Livny J."/>
            <person name="Vlamakis H."/>
            <person name="Clish C."/>
            <person name="Bullock K."/>
            <person name="Deik A."/>
            <person name="Scott J."/>
            <person name="Pierce K.A."/>
            <person name="Xavier R.J."/>
            <person name="Alm E.J."/>
        </authorList>
    </citation>
    <scope>NUCLEOTIDE SEQUENCE [LARGE SCALE GENOMIC DNA]</scope>
    <source>
        <strain evidence="1 2">BIOML-A198</strain>
    </source>
</reference>
<dbReference type="InterPro" id="IPR001789">
    <property type="entry name" value="Sig_transdc_resp-reg_receiver"/>
</dbReference>
<comment type="caution">
    <text evidence="1">The sequence shown here is derived from an EMBL/GenBank/DDBJ whole genome shotgun (WGS) entry which is preliminary data.</text>
</comment>